<evidence type="ECO:0000313" key="9">
    <source>
        <dbReference type="Proteomes" id="UP000565262"/>
    </source>
</evidence>
<dbReference type="PANTHER" id="PTHR30636:SF3">
    <property type="entry name" value="UPF0701 PROTEIN YICC"/>
    <property type="match status" value="1"/>
</dbReference>
<evidence type="ECO:0000259" key="7">
    <source>
        <dbReference type="Pfam" id="PF08340"/>
    </source>
</evidence>
<evidence type="ECO:0000256" key="3">
    <source>
        <dbReference type="ARBA" id="ARBA00022759"/>
    </source>
</evidence>
<dbReference type="RefSeq" id="WP_182808295.1">
    <property type="nucleotide sequence ID" value="NZ_JACJFM010000007.1"/>
</dbReference>
<dbReference type="InterPro" id="IPR013551">
    <property type="entry name" value="YicC-like_C"/>
</dbReference>
<dbReference type="AlphaFoldDB" id="A0A839IPZ3"/>
<dbReference type="Proteomes" id="UP000565262">
    <property type="component" value="Unassembled WGS sequence"/>
</dbReference>
<dbReference type="InterPro" id="IPR005229">
    <property type="entry name" value="YicC/YloC-like"/>
</dbReference>
<dbReference type="NCBIfam" id="TIGR00255">
    <property type="entry name" value="YicC/YloC family endoribonuclease"/>
    <property type="match status" value="1"/>
</dbReference>
<comment type="caution">
    <text evidence="8">The sequence shown here is derived from an EMBL/GenBank/DDBJ whole genome shotgun (WGS) entry which is preliminary data.</text>
</comment>
<dbReference type="Pfam" id="PF08340">
    <property type="entry name" value="YicC-like_C"/>
    <property type="match status" value="1"/>
</dbReference>
<protein>
    <submittedName>
        <fullName evidence="8">YicC family protein</fullName>
    </submittedName>
</protein>
<dbReference type="Pfam" id="PF03755">
    <property type="entry name" value="YicC-like_N"/>
    <property type="match status" value="1"/>
</dbReference>
<name>A0A839IPZ3_9GAMM</name>
<evidence type="ECO:0000256" key="5">
    <source>
        <dbReference type="ARBA" id="ARBA00035648"/>
    </source>
</evidence>
<keyword evidence="2" id="KW-0540">Nuclease</keyword>
<feature type="domain" description="Endoribonuclease YicC-like C-terminal" evidence="7">
    <location>
        <begin position="173"/>
        <end position="287"/>
    </location>
</feature>
<keyword evidence="3" id="KW-0255">Endonuclease</keyword>
<dbReference type="GO" id="GO:0016787">
    <property type="term" value="F:hydrolase activity"/>
    <property type="evidence" value="ECO:0007669"/>
    <property type="project" value="UniProtKB-KW"/>
</dbReference>
<dbReference type="GO" id="GO:0004521">
    <property type="term" value="F:RNA endonuclease activity"/>
    <property type="evidence" value="ECO:0007669"/>
    <property type="project" value="InterPro"/>
</dbReference>
<evidence type="ECO:0000256" key="1">
    <source>
        <dbReference type="ARBA" id="ARBA00001968"/>
    </source>
</evidence>
<comment type="similarity">
    <text evidence="5">Belongs to the YicC/YloC family.</text>
</comment>
<gene>
    <name evidence="8" type="ORF">H4O21_07825</name>
</gene>
<feature type="domain" description="Endoribonuclease YicC-like N-terminal" evidence="6">
    <location>
        <begin position="3"/>
        <end position="153"/>
    </location>
</feature>
<reference evidence="8 9" key="1">
    <citation type="submission" date="2020-08" db="EMBL/GenBank/DDBJ databases">
        <title>Oceanospirillum sp. nov. isolated from marine sediment.</title>
        <authorList>
            <person name="Ji X."/>
        </authorList>
    </citation>
    <scope>NUCLEOTIDE SEQUENCE [LARGE SCALE GENOMIC DNA]</scope>
    <source>
        <strain evidence="8 9">D5</strain>
    </source>
</reference>
<comment type="cofactor">
    <cofactor evidence="1">
        <name>a divalent metal cation</name>
        <dbReference type="ChEBI" id="CHEBI:60240"/>
    </cofactor>
</comment>
<keyword evidence="9" id="KW-1185">Reference proteome</keyword>
<accession>A0A839IPZ3</accession>
<sequence length="287" mass="33124">MTHSMTAFTRQEAQYPWGSLSWEIRSVNQRFLEPHFRLPETLRDLEPAIREMQRKNLNRGKVESVLRFQPAQVSEQFSIDEKLIKQLAGAAEAISSHLQNPAQINPLQLMQWPGVLQNEEVDPDEIKKAALDLYKQGLKDLISSRAREGEELANLIVQRLDGIDAIVKQVRDVLPGILERQRQQIEEKLESIKEELDPARVEQEIVILANKTDVAEELDRLDTHVTEVRRILKKKDPIGRRLDFLMQELNREANTLASKSIVTETTQCAVELKVLIEQMREQIQNIE</sequence>
<dbReference type="PANTHER" id="PTHR30636">
    <property type="entry name" value="UPF0701 PROTEIN YICC"/>
    <property type="match status" value="1"/>
</dbReference>
<evidence type="ECO:0000259" key="6">
    <source>
        <dbReference type="Pfam" id="PF03755"/>
    </source>
</evidence>
<keyword evidence="4" id="KW-0378">Hydrolase</keyword>
<evidence type="ECO:0000313" key="8">
    <source>
        <dbReference type="EMBL" id="MBB1486517.1"/>
    </source>
</evidence>
<dbReference type="EMBL" id="JACJFM010000007">
    <property type="protein sequence ID" value="MBB1486517.1"/>
    <property type="molecule type" value="Genomic_DNA"/>
</dbReference>
<evidence type="ECO:0000256" key="2">
    <source>
        <dbReference type="ARBA" id="ARBA00022722"/>
    </source>
</evidence>
<organism evidence="8 9">
    <name type="scientific">Oceanospirillum sediminis</name>
    <dbReference type="NCBI Taxonomy" id="2760088"/>
    <lineage>
        <taxon>Bacteria</taxon>
        <taxon>Pseudomonadati</taxon>
        <taxon>Pseudomonadota</taxon>
        <taxon>Gammaproteobacteria</taxon>
        <taxon>Oceanospirillales</taxon>
        <taxon>Oceanospirillaceae</taxon>
        <taxon>Oceanospirillum</taxon>
    </lineage>
</organism>
<evidence type="ECO:0000256" key="4">
    <source>
        <dbReference type="ARBA" id="ARBA00022801"/>
    </source>
</evidence>
<dbReference type="InterPro" id="IPR013527">
    <property type="entry name" value="YicC-like_N"/>
</dbReference>
<proteinExistence type="inferred from homology"/>